<evidence type="ECO:0000313" key="2">
    <source>
        <dbReference type="Proteomes" id="UP001209854"/>
    </source>
</evidence>
<evidence type="ECO:0000313" key="1">
    <source>
        <dbReference type="EMBL" id="MCW7553759.1"/>
    </source>
</evidence>
<dbReference type="RefSeq" id="WP_262568553.1">
    <property type="nucleotide sequence ID" value="NZ_JAPFCC010000001.1"/>
</dbReference>
<name>A0ABT3MWJ8_9GAMM</name>
<organism evidence="1 2">
    <name type="scientific">Endozoicomonas gorgoniicola</name>
    <dbReference type="NCBI Taxonomy" id="1234144"/>
    <lineage>
        <taxon>Bacteria</taxon>
        <taxon>Pseudomonadati</taxon>
        <taxon>Pseudomonadota</taxon>
        <taxon>Gammaproteobacteria</taxon>
        <taxon>Oceanospirillales</taxon>
        <taxon>Endozoicomonadaceae</taxon>
        <taxon>Endozoicomonas</taxon>
    </lineage>
</organism>
<proteinExistence type="predicted"/>
<dbReference type="Proteomes" id="UP001209854">
    <property type="component" value="Unassembled WGS sequence"/>
</dbReference>
<accession>A0ABT3MWJ8</accession>
<gene>
    <name evidence="1" type="ORF">NX722_14185</name>
</gene>
<comment type="caution">
    <text evidence="1">The sequence shown here is derived from an EMBL/GenBank/DDBJ whole genome shotgun (WGS) entry which is preliminary data.</text>
</comment>
<protein>
    <submittedName>
        <fullName evidence="1">Uncharacterized protein</fullName>
    </submittedName>
</protein>
<dbReference type="EMBL" id="JAPFCC010000001">
    <property type="protein sequence ID" value="MCW7553759.1"/>
    <property type="molecule type" value="Genomic_DNA"/>
</dbReference>
<reference evidence="1 2" key="1">
    <citation type="submission" date="2022-10" db="EMBL/GenBank/DDBJ databases">
        <title>High-quality genome sequences of two octocoral-associated bacteria, Endozoicomonas euniceicola EF212 and Endozoicomonas gorgoniicola PS125.</title>
        <authorList>
            <person name="Chiou Y.-J."/>
            <person name="Chen Y.-H."/>
        </authorList>
    </citation>
    <scope>NUCLEOTIDE SEQUENCE [LARGE SCALE GENOMIC DNA]</scope>
    <source>
        <strain evidence="1 2">PS125</strain>
    </source>
</reference>
<sequence length="108" mass="12618">MMEMGQIFENGLRYLLLFNPVRVHELDKKKIEINVYDYDGRIEAKAFHKTVMALKSREPLSVLVAKSYGTDWGRIIQKITTENSKNFDPETLSYHYHVAAYDLYLTGK</sequence>
<keyword evidence="2" id="KW-1185">Reference proteome</keyword>